<dbReference type="SFLD" id="SFLDS00003">
    <property type="entry name" value="Haloacid_Dehalogenase"/>
    <property type="match status" value="1"/>
</dbReference>
<dbReference type="Proteomes" id="UP000628736">
    <property type="component" value="Unassembled WGS sequence"/>
</dbReference>
<sequence length="218" mass="24845">MTQNKYVIFDMDGVLFDTEALTIRIWEQIAEEYSIPHVTEVCHLCVGINAVETERIFEEHYGDRLPIHDIRKEVAHRFRHILQTEGPPPKPYADQILPFLKGKGYLLAVASSTVSHIVHQNLTTVGFIQYFDQIIDGDMVQRSKPYPDIFLKACEALRCTPADAYVIEDSFHGIRAAHAAGTTPLMVPDLFQPNEEIRKLCHAVFSDLGEVQTFFKNM</sequence>
<gene>
    <name evidence="1" type="ORF">H8S11_06335</name>
</gene>
<name>A0A8J6J801_9FIRM</name>
<dbReference type="RefSeq" id="WP_186852556.1">
    <property type="nucleotide sequence ID" value="NZ_JACOPO010000003.1"/>
</dbReference>
<dbReference type="SUPFAM" id="SSF56784">
    <property type="entry name" value="HAD-like"/>
    <property type="match status" value="1"/>
</dbReference>
<dbReference type="SFLD" id="SFLDG01135">
    <property type="entry name" value="C1.5.6:_HAD__Beta-PGM__Phospha"/>
    <property type="match status" value="1"/>
</dbReference>
<dbReference type="PRINTS" id="PR00413">
    <property type="entry name" value="HADHALOGNASE"/>
</dbReference>
<dbReference type="InterPro" id="IPR023214">
    <property type="entry name" value="HAD_sf"/>
</dbReference>
<organism evidence="1 2">
    <name type="scientific">Flintibacter hominis</name>
    <dbReference type="NCBI Taxonomy" id="2763048"/>
    <lineage>
        <taxon>Bacteria</taxon>
        <taxon>Bacillati</taxon>
        <taxon>Bacillota</taxon>
        <taxon>Clostridia</taxon>
        <taxon>Eubacteriales</taxon>
        <taxon>Flintibacter</taxon>
    </lineage>
</organism>
<dbReference type="PANTHER" id="PTHR18901:SF38">
    <property type="entry name" value="PSEUDOURIDINE-5'-PHOSPHATASE"/>
    <property type="match status" value="1"/>
</dbReference>
<keyword evidence="2" id="KW-1185">Reference proteome</keyword>
<dbReference type="EMBL" id="JACOPO010000003">
    <property type="protein sequence ID" value="MBC5722426.1"/>
    <property type="molecule type" value="Genomic_DNA"/>
</dbReference>
<protein>
    <submittedName>
        <fullName evidence="1">HAD family phosphatase</fullName>
    </submittedName>
</protein>
<reference evidence="1" key="1">
    <citation type="submission" date="2020-08" db="EMBL/GenBank/DDBJ databases">
        <title>Genome public.</title>
        <authorList>
            <person name="Liu C."/>
            <person name="Sun Q."/>
        </authorList>
    </citation>
    <scope>NUCLEOTIDE SEQUENCE</scope>
    <source>
        <strain evidence="1">NSJ-23</strain>
    </source>
</reference>
<comment type="caution">
    <text evidence="1">The sequence shown here is derived from an EMBL/GenBank/DDBJ whole genome shotgun (WGS) entry which is preliminary data.</text>
</comment>
<dbReference type="Gene3D" id="3.40.50.1000">
    <property type="entry name" value="HAD superfamily/HAD-like"/>
    <property type="match status" value="1"/>
</dbReference>
<dbReference type="Pfam" id="PF13419">
    <property type="entry name" value="HAD_2"/>
    <property type="match status" value="1"/>
</dbReference>
<dbReference type="InterPro" id="IPR006439">
    <property type="entry name" value="HAD-SF_hydro_IA"/>
</dbReference>
<dbReference type="CDD" id="cd07505">
    <property type="entry name" value="HAD_BPGM-like"/>
    <property type="match status" value="1"/>
</dbReference>
<dbReference type="AlphaFoldDB" id="A0A8J6J801"/>
<dbReference type="InterPro" id="IPR023198">
    <property type="entry name" value="PGP-like_dom2"/>
</dbReference>
<proteinExistence type="predicted"/>
<dbReference type="PANTHER" id="PTHR18901">
    <property type="entry name" value="2-DEOXYGLUCOSE-6-PHOSPHATE PHOSPHATASE 2"/>
    <property type="match status" value="1"/>
</dbReference>
<dbReference type="NCBIfam" id="TIGR01509">
    <property type="entry name" value="HAD-SF-IA-v3"/>
    <property type="match status" value="1"/>
</dbReference>
<dbReference type="InterPro" id="IPR036412">
    <property type="entry name" value="HAD-like_sf"/>
</dbReference>
<dbReference type="NCBIfam" id="TIGR01549">
    <property type="entry name" value="HAD-SF-IA-v1"/>
    <property type="match status" value="1"/>
</dbReference>
<evidence type="ECO:0000313" key="2">
    <source>
        <dbReference type="Proteomes" id="UP000628736"/>
    </source>
</evidence>
<dbReference type="SFLD" id="SFLDG01129">
    <property type="entry name" value="C1.5:_HAD__Beta-PGM__Phosphata"/>
    <property type="match status" value="1"/>
</dbReference>
<dbReference type="InterPro" id="IPR041492">
    <property type="entry name" value="HAD_2"/>
</dbReference>
<accession>A0A8J6J801</accession>
<dbReference type="Gene3D" id="1.10.150.240">
    <property type="entry name" value="Putative phosphatase, domain 2"/>
    <property type="match status" value="1"/>
</dbReference>
<evidence type="ECO:0000313" key="1">
    <source>
        <dbReference type="EMBL" id="MBC5722426.1"/>
    </source>
</evidence>